<dbReference type="Pfam" id="PF08345">
    <property type="entry name" value="YscJ_FliF_C"/>
    <property type="match status" value="1"/>
</dbReference>
<dbReference type="PRINTS" id="PR01009">
    <property type="entry name" value="FLGMRINGFLIF"/>
</dbReference>
<evidence type="ECO:0000256" key="9">
    <source>
        <dbReference type="PIRNR" id="PIRNR004862"/>
    </source>
</evidence>
<protein>
    <recommendedName>
        <fullName evidence="9">Flagellar M-ring protein</fullName>
    </recommendedName>
</protein>
<keyword evidence="14" id="KW-0969">Cilium</keyword>
<reference evidence="15" key="1">
    <citation type="journal article" date="2019" name="Int. J. Syst. Evol. Microbiol.">
        <title>The Global Catalogue of Microorganisms (GCM) 10K type strain sequencing project: providing services to taxonomists for standard genome sequencing and annotation.</title>
        <authorList>
            <consortium name="The Broad Institute Genomics Platform"/>
            <consortium name="The Broad Institute Genome Sequencing Center for Infectious Disease"/>
            <person name="Wu L."/>
            <person name="Ma J."/>
        </authorList>
    </citation>
    <scope>NUCLEOTIDE SEQUENCE [LARGE SCALE GENOMIC DNA]</scope>
    <source>
        <strain evidence="15">CGMCC 1.16444</strain>
    </source>
</reference>
<feature type="transmembrane region" description="Helical" evidence="11">
    <location>
        <begin position="436"/>
        <end position="454"/>
    </location>
</feature>
<dbReference type="InterPro" id="IPR043427">
    <property type="entry name" value="YscJ/FliF"/>
</dbReference>
<keyword evidence="14" id="KW-0282">Flagellum</keyword>
<organism evidence="14 15">
    <name type="scientific">Flaviflagellibacter deserti</name>
    <dbReference type="NCBI Taxonomy" id="2267266"/>
    <lineage>
        <taxon>Bacteria</taxon>
        <taxon>Pseudomonadati</taxon>
        <taxon>Pseudomonadota</taxon>
        <taxon>Alphaproteobacteria</taxon>
        <taxon>Hyphomicrobiales</taxon>
        <taxon>Flaviflagellibacter</taxon>
    </lineage>
</organism>
<feature type="region of interest" description="Disordered" evidence="10">
    <location>
        <begin position="271"/>
        <end position="335"/>
    </location>
</feature>
<keyword evidence="6 11" id="KW-1133">Transmembrane helix</keyword>
<evidence type="ECO:0000259" key="12">
    <source>
        <dbReference type="Pfam" id="PF01514"/>
    </source>
</evidence>
<dbReference type="NCBIfam" id="TIGR00206">
    <property type="entry name" value="fliF"/>
    <property type="match status" value="1"/>
</dbReference>
<proteinExistence type="inferred from homology"/>
<sequence>MSGFLEFLKGLGAQRLLAMGAVALSLAGFFTFIAIRVTEPDMVPVFSDLAMSDAAGVVKELEAQGIKYEASRDGSTISVPSDQVASVRMKLAEQGLPTGGGVGWEIFDKGDGLSSTSFLQNVNRLRALEGELARSIRSLDRVSAARVHLVVPERPLFAKDAPKPSASIVLRVSGELGSGQVKAILHLVASAVQGLEPQSISIVDERGALLADGSDIQDGMPNGAQERETAFEKRLKDQVQNIVERVVGSGRARAEVNATFDYTRVTNTADTFDPESRVVRSTQTNEEEAESGNPEQSVSVGNELPNAAANSGNATTREKSSKSQETTNYEISRTTRTEVQEAGRVKRVTVAVLVDGVYTSDPSGNITYAPRSQDELDRIAALVRTSIGFDQGRGDQVEVVNLRFAEPPGVQPINDNAGSAILGLTKDDLMRLVEQAILFIVSMLVLLMVVRPMVKKILAPDAKQTAALPSAPAIEGVPAADAPVGALPPPDPTARMIDLAQVNGKIAQESLQRVGELAENNPAETVAIIRQWLTEPAPAT</sequence>
<evidence type="ECO:0000256" key="8">
    <source>
        <dbReference type="ARBA" id="ARBA00023143"/>
    </source>
</evidence>
<keyword evidence="14" id="KW-0966">Cell projection</keyword>
<keyword evidence="8 9" id="KW-0975">Bacterial flagellum</keyword>
<comment type="function">
    <text evidence="9">The M ring may be actively involved in energy transduction.</text>
</comment>
<evidence type="ECO:0000256" key="6">
    <source>
        <dbReference type="ARBA" id="ARBA00022989"/>
    </source>
</evidence>
<comment type="caution">
    <text evidence="14">The sequence shown here is derived from an EMBL/GenBank/DDBJ whole genome shotgun (WGS) entry which is preliminary data.</text>
</comment>
<evidence type="ECO:0000256" key="7">
    <source>
        <dbReference type="ARBA" id="ARBA00023136"/>
    </source>
</evidence>
<comment type="subcellular location">
    <subcellularLocation>
        <location evidence="1 9">Bacterial flagellum basal body</location>
    </subcellularLocation>
    <subcellularLocation>
        <location evidence="2">Cell membrane</location>
        <topology evidence="2">Multi-pass membrane protein</topology>
    </subcellularLocation>
</comment>
<gene>
    <name evidence="14" type="primary">fliF</name>
    <name evidence="14" type="ORF">ACFPFW_00640</name>
</gene>
<evidence type="ECO:0000313" key="14">
    <source>
        <dbReference type="EMBL" id="MFC5066518.1"/>
    </source>
</evidence>
<keyword evidence="7 11" id="KW-0472">Membrane</keyword>
<evidence type="ECO:0000256" key="11">
    <source>
        <dbReference type="SAM" id="Phobius"/>
    </source>
</evidence>
<feature type="domain" description="Flagellar M-ring N-terminal" evidence="12">
    <location>
        <begin position="38"/>
        <end position="211"/>
    </location>
</feature>
<evidence type="ECO:0000256" key="1">
    <source>
        <dbReference type="ARBA" id="ARBA00004117"/>
    </source>
</evidence>
<keyword evidence="5 11" id="KW-0812">Transmembrane</keyword>
<evidence type="ECO:0000259" key="13">
    <source>
        <dbReference type="Pfam" id="PF08345"/>
    </source>
</evidence>
<dbReference type="InterPro" id="IPR000067">
    <property type="entry name" value="FlgMring_FliF"/>
</dbReference>
<evidence type="ECO:0000256" key="3">
    <source>
        <dbReference type="ARBA" id="ARBA00007971"/>
    </source>
</evidence>
<keyword evidence="15" id="KW-1185">Reference proteome</keyword>
<dbReference type="Proteomes" id="UP001595796">
    <property type="component" value="Unassembled WGS sequence"/>
</dbReference>
<keyword evidence="4" id="KW-1003">Cell membrane</keyword>
<dbReference type="PANTHER" id="PTHR30046">
    <property type="entry name" value="FLAGELLAR M-RING PROTEIN"/>
    <property type="match status" value="1"/>
</dbReference>
<dbReference type="Pfam" id="PF01514">
    <property type="entry name" value="YscJ_FliF"/>
    <property type="match status" value="1"/>
</dbReference>
<dbReference type="PIRSF" id="PIRSF004862">
    <property type="entry name" value="FliF"/>
    <property type="match status" value="1"/>
</dbReference>
<evidence type="ECO:0000313" key="15">
    <source>
        <dbReference type="Proteomes" id="UP001595796"/>
    </source>
</evidence>
<dbReference type="InterPro" id="IPR045851">
    <property type="entry name" value="AMP-bd_C_sf"/>
</dbReference>
<dbReference type="Gene3D" id="3.30.300.30">
    <property type="match status" value="1"/>
</dbReference>
<evidence type="ECO:0000256" key="10">
    <source>
        <dbReference type="SAM" id="MobiDB-lite"/>
    </source>
</evidence>
<evidence type="ECO:0000256" key="4">
    <source>
        <dbReference type="ARBA" id="ARBA00022475"/>
    </source>
</evidence>
<dbReference type="InterPro" id="IPR006182">
    <property type="entry name" value="FliF_N_dom"/>
</dbReference>
<feature type="domain" description="Flagellar M-ring C-terminal" evidence="13">
    <location>
        <begin position="244"/>
        <end position="404"/>
    </location>
</feature>
<dbReference type="InterPro" id="IPR013556">
    <property type="entry name" value="Flag_M-ring_C"/>
</dbReference>
<accession>A0ABV9YUL7</accession>
<feature type="compositionally biased region" description="Polar residues" evidence="10">
    <location>
        <begin position="323"/>
        <end position="332"/>
    </location>
</feature>
<dbReference type="RefSeq" id="WP_114955304.1">
    <property type="nucleotide sequence ID" value="NZ_JBHSJF010000001.1"/>
</dbReference>
<evidence type="ECO:0000256" key="2">
    <source>
        <dbReference type="ARBA" id="ARBA00004651"/>
    </source>
</evidence>
<evidence type="ECO:0000256" key="5">
    <source>
        <dbReference type="ARBA" id="ARBA00022692"/>
    </source>
</evidence>
<dbReference type="EMBL" id="JBHSJF010000001">
    <property type="protein sequence ID" value="MFC5066518.1"/>
    <property type="molecule type" value="Genomic_DNA"/>
</dbReference>
<comment type="similarity">
    <text evidence="3 9">Belongs to the FliF family.</text>
</comment>
<feature type="transmembrane region" description="Helical" evidence="11">
    <location>
        <begin position="16"/>
        <end position="35"/>
    </location>
</feature>
<name>A0ABV9YUL7_9HYPH</name>
<dbReference type="PANTHER" id="PTHR30046:SF0">
    <property type="entry name" value="FLAGELLAR M-RING PROTEIN"/>
    <property type="match status" value="1"/>
</dbReference>